<feature type="active site" evidence="2">
    <location>
        <position position="209"/>
    </location>
</feature>
<sequence>MRTGNYITQLQGQLQYKAFIPHALPFSVNMDEDLQSLLSKADLALGRLDGVADILPNVDFFILMYVRKEATLSSQIEGTQATFVDVLKAEARIEDAEVHKDVDEVLNYINAMNYGIERLKELPLSLRLIREIHAKLLQGVRGEHKTPGEFRTSQNWVGGASLQTAVFIPPPHIEIMKLMGNLEEYLHNITPTPVLIKTGLVHAQFETIHPFLDGNGRIGRLLVTFYLYQQGILRRPLLYLSDFFRDHRQAYYDKLNAFREKEDIEGWLKFFLEGVITTSEKAVDTAREIISLREISVASVASLGRSAEKGMLLLNTLYRMPILRVRDVEAITSLSNPNALVLVSKFVKLGILKETTGYKRNRVYSYSDYIKLFS</sequence>
<evidence type="ECO:0000256" key="3">
    <source>
        <dbReference type="PIRSR" id="PIRSR640198-2"/>
    </source>
</evidence>
<name>A0A0G0LWC3_9BACT</name>
<dbReference type="PROSITE" id="PS51459">
    <property type="entry name" value="FIDO"/>
    <property type="match status" value="1"/>
</dbReference>
<evidence type="ECO:0000256" key="2">
    <source>
        <dbReference type="PIRSR" id="PIRSR640198-1"/>
    </source>
</evidence>
<dbReference type="AlphaFoldDB" id="A0A0G0LWC3"/>
<keyword evidence="1" id="KW-0067">ATP-binding</keyword>
<dbReference type="InterPro" id="IPR003812">
    <property type="entry name" value="Fido"/>
</dbReference>
<proteinExistence type="predicted"/>
<dbReference type="PATRIC" id="fig|1618422.5.peg.1098"/>
<gene>
    <name evidence="5" type="ORF">US86_C0009G0042</name>
</gene>
<dbReference type="Gene3D" id="1.10.3290.10">
    <property type="entry name" value="Fido-like domain"/>
    <property type="match status" value="1"/>
</dbReference>
<dbReference type="InterPro" id="IPR025758">
    <property type="entry name" value="Fic/DOC_N"/>
</dbReference>
<dbReference type="InterPro" id="IPR040198">
    <property type="entry name" value="Fido_containing"/>
</dbReference>
<dbReference type="InterPro" id="IPR026287">
    <property type="entry name" value="SoFic-like"/>
</dbReference>
<feature type="binding site" evidence="3">
    <location>
        <begin position="251"/>
        <end position="252"/>
    </location>
    <ligand>
        <name>ATP</name>
        <dbReference type="ChEBI" id="CHEBI:30616"/>
    </ligand>
</feature>
<feature type="binding site" evidence="1">
    <location>
        <position position="251"/>
    </location>
    <ligand>
        <name>ATP</name>
        <dbReference type="ChEBI" id="CHEBI:30616"/>
    </ligand>
</feature>
<dbReference type="Proteomes" id="UP000034235">
    <property type="component" value="Unassembled WGS sequence"/>
</dbReference>
<evidence type="ECO:0000259" key="4">
    <source>
        <dbReference type="PROSITE" id="PS51459"/>
    </source>
</evidence>
<feature type="binding site" evidence="3">
    <location>
        <begin position="213"/>
        <end position="220"/>
    </location>
    <ligand>
        <name>ATP</name>
        <dbReference type="ChEBI" id="CHEBI:30616"/>
    </ligand>
</feature>
<evidence type="ECO:0000256" key="1">
    <source>
        <dbReference type="PIRSR" id="PIRSR038925-1"/>
    </source>
</evidence>
<evidence type="ECO:0000313" key="6">
    <source>
        <dbReference type="Proteomes" id="UP000034235"/>
    </source>
</evidence>
<dbReference type="Pfam" id="PF13784">
    <property type="entry name" value="Fic_N"/>
    <property type="match status" value="1"/>
</dbReference>
<dbReference type="SUPFAM" id="SSF140931">
    <property type="entry name" value="Fic-like"/>
    <property type="match status" value="1"/>
</dbReference>
<comment type="caution">
    <text evidence="5">The sequence shown here is derived from an EMBL/GenBank/DDBJ whole genome shotgun (WGS) entry which is preliminary data.</text>
</comment>
<reference evidence="5 6" key="1">
    <citation type="journal article" date="2015" name="Nature">
        <title>rRNA introns, odd ribosomes, and small enigmatic genomes across a large radiation of phyla.</title>
        <authorList>
            <person name="Brown C.T."/>
            <person name="Hug L.A."/>
            <person name="Thomas B.C."/>
            <person name="Sharon I."/>
            <person name="Castelle C.J."/>
            <person name="Singh A."/>
            <person name="Wilkins M.J."/>
            <person name="Williams K.H."/>
            <person name="Banfield J.F."/>
        </authorList>
    </citation>
    <scope>NUCLEOTIDE SEQUENCE [LARGE SCALE GENOMIC DNA]</scope>
</reference>
<organism evidence="5 6">
    <name type="scientific">Candidatus Daviesbacteria bacterium GW2011_GWA2_38_24</name>
    <dbReference type="NCBI Taxonomy" id="1618422"/>
    <lineage>
        <taxon>Bacteria</taxon>
        <taxon>Candidatus Daviesiibacteriota</taxon>
    </lineage>
</organism>
<dbReference type="EMBL" id="LBUP01000009">
    <property type="protein sequence ID" value="KKQ65674.1"/>
    <property type="molecule type" value="Genomic_DNA"/>
</dbReference>
<dbReference type="PIRSF" id="PIRSF038925">
    <property type="entry name" value="AMP-prot_trans"/>
    <property type="match status" value="1"/>
</dbReference>
<evidence type="ECO:0000313" key="5">
    <source>
        <dbReference type="EMBL" id="KKQ65674.1"/>
    </source>
</evidence>
<dbReference type="PANTHER" id="PTHR13504:SF38">
    <property type="entry name" value="FIDO DOMAIN-CONTAINING PROTEIN"/>
    <property type="match status" value="1"/>
</dbReference>
<feature type="binding site" evidence="1">
    <location>
        <position position="209"/>
    </location>
    <ligand>
        <name>ATP</name>
        <dbReference type="ChEBI" id="CHEBI:30616"/>
    </ligand>
</feature>
<feature type="binding site" evidence="1">
    <location>
        <begin position="214"/>
        <end position="220"/>
    </location>
    <ligand>
        <name>ATP</name>
        <dbReference type="ChEBI" id="CHEBI:30616"/>
    </ligand>
</feature>
<dbReference type="PANTHER" id="PTHR13504">
    <property type="entry name" value="FIDO DOMAIN-CONTAINING PROTEIN DDB_G0283145"/>
    <property type="match status" value="1"/>
</dbReference>
<feature type="binding site" evidence="1">
    <location>
        <position position="77"/>
    </location>
    <ligand>
        <name>ATP</name>
        <dbReference type="ChEBI" id="CHEBI:30616"/>
    </ligand>
</feature>
<dbReference type="Pfam" id="PF02661">
    <property type="entry name" value="Fic"/>
    <property type="match status" value="1"/>
</dbReference>
<feature type="domain" description="Fido" evidence="4">
    <location>
        <begin position="124"/>
        <end position="273"/>
    </location>
</feature>
<keyword evidence="1" id="KW-0547">Nucleotide-binding</keyword>
<accession>A0A0G0LWC3</accession>
<protein>
    <submittedName>
        <fullName evidence="5">Filamentation induced by cAMP protein Fic</fullName>
    </submittedName>
</protein>
<dbReference type="InterPro" id="IPR036597">
    <property type="entry name" value="Fido-like_dom_sf"/>
</dbReference>
<dbReference type="GO" id="GO:0005524">
    <property type="term" value="F:ATP binding"/>
    <property type="evidence" value="ECO:0007669"/>
    <property type="project" value="UniProtKB-KW"/>
</dbReference>